<feature type="compositionally biased region" description="Polar residues" evidence="1">
    <location>
        <begin position="43"/>
        <end position="54"/>
    </location>
</feature>
<keyword evidence="3" id="KW-1185">Reference proteome</keyword>
<gene>
    <name evidence="2" type="ORF">AAFF_G00190690</name>
</gene>
<evidence type="ECO:0000313" key="3">
    <source>
        <dbReference type="Proteomes" id="UP001221898"/>
    </source>
</evidence>
<feature type="region of interest" description="Disordered" evidence="1">
    <location>
        <begin position="42"/>
        <end position="90"/>
    </location>
</feature>
<dbReference type="EMBL" id="JAINUG010000254">
    <property type="protein sequence ID" value="KAJ8385280.1"/>
    <property type="molecule type" value="Genomic_DNA"/>
</dbReference>
<evidence type="ECO:0000313" key="2">
    <source>
        <dbReference type="EMBL" id="KAJ8385280.1"/>
    </source>
</evidence>
<organism evidence="2 3">
    <name type="scientific">Aldrovandia affinis</name>
    <dbReference type="NCBI Taxonomy" id="143900"/>
    <lineage>
        <taxon>Eukaryota</taxon>
        <taxon>Metazoa</taxon>
        <taxon>Chordata</taxon>
        <taxon>Craniata</taxon>
        <taxon>Vertebrata</taxon>
        <taxon>Euteleostomi</taxon>
        <taxon>Actinopterygii</taxon>
        <taxon>Neopterygii</taxon>
        <taxon>Teleostei</taxon>
        <taxon>Notacanthiformes</taxon>
        <taxon>Halosauridae</taxon>
        <taxon>Aldrovandia</taxon>
    </lineage>
</organism>
<protein>
    <submittedName>
        <fullName evidence="2">Uncharacterized protein</fullName>
    </submittedName>
</protein>
<dbReference type="Proteomes" id="UP001221898">
    <property type="component" value="Unassembled WGS sequence"/>
</dbReference>
<sequence length="90" mass="9810">MTAYLHKQQSCCRAAESQSVELRLSEGPCGCVLRHAPPRGYRYSSQTLPRSSGATLPRQRTKLTTSHSEGTWRSAGGAGPRARGQLRLVV</sequence>
<comment type="caution">
    <text evidence="2">The sequence shown here is derived from an EMBL/GenBank/DDBJ whole genome shotgun (WGS) entry which is preliminary data.</text>
</comment>
<feature type="compositionally biased region" description="Polar residues" evidence="1">
    <location>
        <begin position="62"/>
        <end position="71"/>
    </location>
</feature>
<accession>A0AAD7RJN2</accession>
<name>A0AAD7RJN2_9TELE</name>
<reference evidence="2" key="1">
    <citation type="journal article" date="2023" name="Science">
        <title>Genome structures resolve the early diversification of teleost fishes.</title>
        <authorList>
            <person name="Parey E."/>
            <person name="Louis A."/>
            <person name="Montfort J."/>
            <person name="Bouchez O."/>
            <person name="Roques C."/>
            <person name="Iampietro C."/>
            <person name="Lluch J."/>
            <person name="Castinel A."/>
            <person name="Donnadieu C."/>
            <person name="Desvignes T."/>
            <person name="Floi Bucao C."/>
            <person name="Jouanno E."/>
            <person name="Wen M."/>
            <person name="Mejri S."/>
            <person name="Dirks R."/>
            <person name="Jansen H."/>
            <person name="Henkel C."/>
            <person name="Chen W.J."/>
            <person name="Zahm M."/>
            <person name="Cabau C."/>
            <person name="Klopp C."/>
            <person name="Thompson A.W."/>
            <person name="Robinson-Rechavi M."/>
            <person name="Braasch I."/>
            <person name="Lecointre G."/>
            <person name="Bobe J."/>
            <person name="Postlethwait J.H."/>
            <person name="Berthelot C."/>
            <person name="Roest Crollius H."/>
            <person name="Guiguen Y."/>
        </authorList>
    </citation>
    <scope>NUCLEOTIDE SEQUENCE</scope>
    <source>
        <strain evidence="2">NC1722</strain>
    </source>
</reference>
<dbReference type="AlphaFoldDB" id="A0AAD7RJN2"/>
<proteinExistence type="predicted"/>
<evidence type="ECO:0000256" key="1">
    <source>
        <dbReference type="SAM" id="MobiDB-lite"/>
    </source>
</evidence>